<dbReference type="EMBL" id="CP018191">
    <property type="protein sequence ID" value="APH53633.1"/>
    <property type="molecule type" value="Genomic_DNA"/>
</dbReference>
<reference evidence="11" key="1">
    <citation type="submission" date="2016-11" db="EMBL/GenBank/DDBJ databases">
        <title>Comparative genomic and phenotypic analysis of Granulibacter bethesdensis clinical isolates from patients with chronic granulomatous disease.</title>
        <authorList>
            <person name="Zarember K.A."/>
            <person name="Porcella S.F."/>
            <person name="Chu J."/>
            <person name="Ding L."/>
            <person name="Dahlstrom E."/>
            <person name="Barbian K."/>
            <person name="Martens C."/>
            <person name="Sykora L."/>
            <person name="Kramer S."/>
            <person name="Pettinato A.M."/>
            <person name="Hong H."/>
            <person name="Wald G."/>
            <person name="Berg L.J."/>
            <person name="Rogge L.S."/>
            <person name="Greenberg D.E."/>
            <person name="Falcone E.L."/>
            <person name="Neves J.F."/>
            <person name="Simoes M.J."/>
            <person name="Casal M."/>
            <person name="Rodriguez-Lopez F.C."/>
            <person name="Zelazny A."/>
            <person name="Gallin J.I."/>
            <person name="Holland S.M."/>
        </authorList>
    </citation>
    <scope>NUCLEOTIDE SEQUENCE [LARGE SCALE GENOMIC DNA]</scope>
    <source>
        <strain evidence="11">NIH9.1</strain>
    </source>
</reference>
<name>A0AAC9KCR3_9PROT</name>
<dbReference type="InterPro" id="IPR036662">
    <property type="entry name" value="PTS_EIIA_man-typ_sf"/>
</dbReference>
<evidence type="ECO:0000256" key="4">
    <source>
        <dbReference type="ARBA" id="ARBA00022597"/>
    </source>
</evidence>
<evidence type="ECO:0000313" key="10">
    <source>
        <dbReference type="EMBL" id="APH53633.1"/>
    </source>
</evidence>
<dbReference type="Proteomes" id="UP000182373">
    <property type="component" value="Chromosome"/>
</dbReference>
<accession>A0AAC9KCR3</accession>
<evidence type="ECO:0000259" key="9">
    <source>
        <dbReference type="PROSITE" id="PS51096"/>
    </source>
</evidence>
<organism evidence="10 11">
    <name type="scientific">Granulibacter bethesdensis</name>
    <dbReference type="NCBI Taxonomy" id="364410"/>
    <lineage>
        <taxon>Bacteria</taxon>
        <taxon>Pseudomonadati</taxon>
        <taxon>Pseudomonadota</taxon>
        <taxon>Alphaproteobacteria</taxon>
        <taxon>Acetobacterales</taxon>
        <taxon>Acetobacteraceae</taxon>
        <taxon>Granulibacter</taxon>
    </lineage>
</organism>
<evidence type="ECO:0000256" key="7">
    <source>
        <dbReference type="ARBA" id="ARBA00022777"/>
    </source>
</evidence>
<keyword evidence="3" id="KW-0963">Cytoplasm</keyword>
<sequence>MEDRKSMAAHRRPMHSPAQHHNGIHAMIGLVLVTHGRLADELRRAMEHVVGAQSSVVTVCIGPDDDIEGRRADIQAGIQQVDTGDGVILLTDMFGGTPSNLAISMMDRPGVEVIAGVNLPMLVKLAKIRCTQPLCEVVEGAQTAGRKYIAAASHVLHGCR</sequence>
<evidence type="ECO:0000256" key="8">
    <source>
        <dbReference type="SAM" id="MobiDB-lite"/>
    </source>
</evidence>
<keyword evidence="4" id="KW-0762">Sugar transport</keyword>
<evidence type="ECO:0000256" key="3">
    <source>
        <dbReference type="ARBA" id="ARBA00022490"/>
    </source>
</evidence>
<evidence type="ECO:0000256" key="1">
    <source>
        <dbReference type="ARBA" id="ARBA00004496"/>
    </source>
</evidence>
<evidence type="ECO:0000256" key="2">
    <source>
        <dbReference type="ARBA" id="ARBA00022448"/>
    </source>
</evidence>
<dbReference type="InterPro" id="IPR033887">
    <property type="entry name" value="PTS_IIA_man"/>
</dbReference>
<dbReference type="PANTHER" id="PTHR33799:SF1">
    <property type="entry name" value="PTS SYSTEM MANNOSE-SPECIFIC EIIAB COMPONENT-RELATED"/>
    <property type="match status" value="1"/>
</dbReference>
<comment type="subcellular location">
    <subcellularLocation>
        <location evidence="1">Cytoplasm</location>
    </subcellularLocation>
</comment>
<dbReference type="PROSITE" id="PS51096">
    <property type="entry name" value="PTS_EIIA_TYPE_4"/>
    <property type="match status" value="1"/>
</dbReference>
<dbReference type="GO" id="GO:0005737">
    <property type="term" value="C:cytoplasm"/>
    <property type="evidence" value="ECO:0007669"/>
    <property type="project" value="UniProtKB-SubCell"/>
</dbReference>
<feature type="domain" description="PTS EIIA type-4" evidence="9">
    <location>
        <begin position="27"/>
        <end position="149"/>
    </location>
</feature>
<keyword evidence="7" id="KW-0418">Kinase</keyword>
<evidence type="ECO:0000313" key="11">
    <source>
        <dbReference type="Proteomes" id="UP000182373"/>
    </source>
</evidence>
<dbReference type="GO" id="GO:0016301">
    <property type="term" value="F:kinase activity"/>
    <property type="evidence" value="ECO:0007669"/>
    <property type="project" value="UniProtKB-KW"/>
</dbReference>
<dbReference type="CDD" id="cd00006">
    <property type="entry name" value="PTS_IIA_man"/>
    <property type="match status" value="1"/>
</dbReference>
<dbReference type="InterPro" id="IPR051471">
    <property type="entry name" value="Bacterial_PTS_sugar_comp"/>
</dbReference>
<gene>
    <name evidence="10" type="ORF">GbCGDNIH9_0396</name>
</gene>
<proteinExistence type="predicted"/>
<dbReference type="Gene3D" id="3.40.50.510">
    <property type="entry name" value="Phosphotransferase system, mannose-type IIA component"/>
    <property type="match status" value="1"/>
</dbReference>
<evidence type="ECO:0000256" key="5">
    <source>
        <dbReference type="ARBA" id="ARBA00022679"/>
    </source>
</evidence>
<feature type="region of interest" description="Disordered" evidence="8">
    <location>
        <begin position="1"/>
        <end position="20"/>
    </location>
</feature>
<dbReference type="AlphaFoldDB" id="A0AAC9KCR3"/>
<keyword evidence="2" id="KW-0813">Transport</keyword>
<dbReference type="GO" id="GO:0009401">
    <property type="term" value="P:phosphoenolpyruvate-dependent sugar phosphotransferase system"/>
    <property type="evidence" value="ECO:0007669"/>
    <property type="project" value="UniProtKB-KW"/>
</dbReference>
<evidence type="ECO:0000256" key="6">
    <source>
        <dbReference type="ARBA" id="ARBA00022683"/>
    </source>
</evidence>
<keyword evidence="6" id="KW-0598">Phosphotransferase system</keyword>
<keyword evidence="5" id="KW-0808">Transferase</keyword>
<dbReference type="InterPro" id="IPR004701">
    <property type="entry name" value="PTS_EIIA_man-typ"/>
</dbReference>
<dbReference type="PANTHER" id="PTHR33799">
    <property type="entry name" value="PTS PERMEASE-RELATED-RELATED"/>
    <property type="match status" value="1"/>
</dbReference>
<dbReference type="GO" id="GO:0016020">
    <property type="term" value="C:membrane"/>
    <property type="evidence" value="ECO:0007669"/>
    <property type="project" value="InterPro"/>
</dbReference>
<dbReference type="Pfam" id="PF03610">
    <property type="entry name" value="EIIA-man"/>
    <property type="match status" value="1"/>
</dbReference>
<protein>
    <submittedName>
        <fullName evidence="10">Pts system, IIA component</fullName>
    </submittedName>
</protein>
<dbReference type="SUPFAM" id="SSF53062">
    <property type="entry name" value="PTS system fructose IIA component-like"/>
    <property type="match status" value="1"/>
</dbReference>